<organism evidence="2">
    <name type="scientific">Bradyrhizobium diazoefficiens</name>
    <dbReference type="NCBI Taxonomy" id="1355477"/>
    <lineage>
        <taxon>Bacteria</taxon>
        <taxon>Pseudomonadati</taxon>
        <taxon>Pseudomonadota</taxon>
        <taxon>Alphaproteobacteria</taxon>
        <taxon>Hyphomicrobiales</taxon>
        <taxon>Nitrobacteraceae</taxon>
        <taxon>Bradyrhizobium</taxon>
    </lineage>
</organism>
<accession>A0A809Z6Y3</accession>
<reference evidence="1" key="1">
    <citation type="submission" date="2020-05" db="EMBL/GenBank/DDBJ databases">
        <title>Complete genome sequence of Bradyrhizobium diazoefficiens XF1 isolated from soybean nodule.</title>
        <authorList>
            <person name="Noda R."/>
            <person name="Kakizaki K."/>
            <person name="Minamisawa K."/>
        </authorList>
    </citation>
    <scope>NUCLEOTIDE SEQUENCE</scope>
    <source>
        <strain evidence="1">XF1</strain>
    </source>
</reference>
<protein>
    <submittedName>
        <fullName evidence="2">Uncharacterized protein</fullName>
    </submittedName>
</protein>
<reference evidence="3" key="2">
    <citation type="submission" date="2020-05" db="EMBL/GenBank/DDBJ databases">
        <title>Complete genome sequence of Bradyrhizobium diazoefficiens XF10 isolated from soybean nodule.</title>
        <authorList>
            <person name="Noda R."/>
            <person name="Kakizaki K."/>
            <person name="Minamisawa K."/>
        </authorList>
    </citation>
    <scope>NUCLEOTIDE SEQUENCE</scope>
    <source>
        <strain evidence="3">XF10</strain>
    </source>
</reference>
<name>A0A809Z6Y3_9BRAD</name>
<sequence>MARPRLSKAQFRFMEQWVPTQKHWRESAGFAIGAVAATKREQISLNALIRKGFAAVDGQFTEAGLAFYRRKIKRLAA</sequence>
<evidence type="ECO:0000313" key="3">
    <source>
        <dbReference type="EMBL" id="BCE91848.1"/>
    </source>
</evidence>
<proteinExistence type="predicted"/>
<dbReference type="EMBL" id="AP023094">
    <property type="protein sequence ID" value="BCE48332.1"/>
    <property type="molecule type" value="Genomic_DNA"/>
</dbReference>
<dbReference type="EMBL" id="AP023091">
    <property type="protein sequence ID" value="BCE22067.1"/>
    <property type="molecule type" value="Genomic_DNA"/>
</dbReference>
<dbReference type="EMBL" id="AP023099">
    <property type="protein sequence ID" value="BCE91848.1"/>
    <property type="molecule type" value="Genomic_DNA"/>
</dbReference>
<dbReference type="AlphaFoldDB" id="A0A809Z6Y3"/>
<reference evidence="2" key="3">
    <citation type="submission" date="2020-05" db="EMBL/GenBank/DDBJ databases">
        <title>Complete genome sequence of Bradyrhizobium diazoefficiens XF4 isolated from soybean nodule.</title>
        <authorList>
            <person name="Noda R."/>
            <person name="Kakizaki K."/>
            <person name="Minamisawa K."/>
        </authorList>
    </citation>
    <scope>NUCLEOTIDE SEQUENCE</scope>
    <source>
        <strain evidence="2">XF4</strain>
    </source>
</reference>
<gene>
    <name evidence="3" type="ORF">XF10B_46460</name>
    <name evidence="1" type="ORF">XF1B_47480</name>
    <name evidence="2" type="ORF">XF4B_46810</name>
</gene>
<evidence type="ECO:0000313" key="2">
    <source>
        <dbReference type="EMBL" id="BCE48332.1"/>
    </source>
</evidence>
<evidence type="ECO:0000313" key="1">
    <source>
        <dbReference type="EMBL" id="BCE22067.1"/>
    </source>
</evidence>